<feature type="compositionally biased region" description="Basic and acidic residues" evidence="1">
    <location>
        <begin position="30"/>
        <end position="40"/>
    </location>
</feature>
<proteinExistence type="predicted"/>
<dbReference type="Proteomes" id="UP001059041">
    <property type="component" value="Linkage Group LG10"/>
</dbReference>
<comment type="caution">
    <text evidence="2">The sequence shown here is derived from an EMBL/GenBank/DDBJ whole genome shotgun (WGS) entry which is preliminary data.</text>
</comment>
<evidence type="ECO:0000313" key="3">
    <source>
        <dbReference type="Proteomes" id="UP001059041"/>
    </source>
</evidence>
<protein>
    <submittedName>
        <fullName evidence="2">Uncharacterized protein</fullName>
    </submittedName>
</protein>
<evidence type="ECO:0000256" key="1">
    <source>
        <dbReference type="SAM" id="MobiDB-lite"/>
    </source>
</evidence>
<keyword evidence="3" id="KW-1185">Reference proteome</keyword>
<gene>
    <name evidence="2" type="ORF">IRJ41_023024</name>
</gene>
<sequence>MTQISTAQKWLWTTDSYEMKHKIRVISRSGLKENTRDKTRQHNVPSVGLIDRPMAPGRSEPMSHFHRHAPSSHADLLFNPFHVHLQSAAVTSDLDACAR</sequence>
<dbReference type="AlphaFoldDB" id="A0A9W7TXK6"/>
<feature type="region of interest" description="Disordered" evidence="1">
    <location>
        <begin position="30"/>
        <end position="68"/>
    </location>
</feature>
<evidence type="ECO:0000313" key="2">
    <source>
        <dbReference type="EMBL" id="KAI7804906.1"/>
    </source>
</evidence>
<organism evidence="2 3">
    <name type="scientific">Triplophysa rosa</name>
    <name type="common">Cave loach</name>
    <dbReference type="NCBI Taxonomy" id="992332"/>
    <lineage>
        <taxon>Eukaryota</taxon>
        <taxon>Metazoa</taxon>
        <taxon>Chordata</taxon>
        <taxon>Craniata</taxon>
        <taxon>Vertebrata</taxon>
        <taxon>Euteleostomi</taxon>
        <taxon>Actinopterygii</taxon>
        <taxon>Neopterygii</taxon>
        <taxon>Teleostei</taxon>
        <taxon>Ostariophysi</taxon>
        <taxon>Cypriniformes</taxon>
        <taxon>Nemacheilidae</taxon>
        <taxon>Triplophysa</taxon>
    </lineage>
</organism>
<accession>A0A9W7TXK6</accession>
<name>A0A9W7TXK6_TRIRA</name>
<reference evidence="2" key="1">
    <citation type="submission" date="2021-02" db="EMBL/GenBank/DDBJ databases">
        <title>Comparative genomics reveals that relaxation of natural selection precedes convergent phenotypic evolution of cavefish.</title>
        <authorList>
            <person name="Peng Z."/>
        </authorList>
    </citation>
    <scope>NUCLEOTIDE SEQUENCE</scope>
    <source>
        <tissue evidence="2">Muscle</tissue>
    </source>
</reference>
<dbReference type="EMBL" id="JAFHDT010000010">
    <property type="protein sequence ID" value="KAI7804906.1"/>
    <property type="molecule type" value="Genomic_DNA"/>
</dbReference>